<accession>W8QEY4</accession>
<dbReference type="Proteomes" id="UP000110868">
    <property type="component" value="Segment"/>
</dbReference>
<dbReference type="GeneID" id="18938168"/>
<evidence type="ECO:0000313" key="2">
    <source>
        <dbReference type="Proteomes" id="UP000110868"/>
    </source>
</evidence>
<protein>
    <submittedName>
        <fullName evidence="1">Uncharacterized protein</fullName>
    </submittedName>
</protein>
<organism evidence="1 2">
    <name type="scientific">Chloriridovirus anopheles1</name>
    <dbReference type="NCBI Taxonomy" id="1465751"/>
    <lineage>
        <taxon>Viruses</taxon>
        <taxon>Varidnaviria</taxon>
        <taxon>Bamfordvirae</taxon>
        <taxon>Nucleocytoviricota</taxon>
        <taxon>Megaviricetes</taxon>
        <taxon>Pimascovirales</taxon>
        <taxon>Pimascovirales incertae sedis</taxon>
        <taxon>Iridoviridae</taxon>
        <taxon>Betairidovirinae</taxon>
        <taxon>Chloriridovirus</taxon>
    </lineage>
</organism>
<reference evidence="1 2" key="1">
    <citation type="submission" date="2013-12" db="EMBL/GenBank/DDBJ databases">
        <authorList>
            <person name="Tong Y."/>
            <person name="Zhang J."/>
            <person name="Huang Y."/>
            <person name="Li S."/>
            <person name="Pei G."/>
            <person name="Zhang Z."/>
            <person name="Mi Z."/>
            <person name="An X."/>
        </authorList>
    </citation>
    <scope>NUCLEOTIDE SEQUENCE [LARGE SCALE GENOMIC DNA]</scope>
    <source>
        <strain evidence="1">AMIV</strain>
    </source>
</reference>
<keyword evidence="2" id="KW-1185">Reference proteome</keyword>
<dbReference type="OrthoDB" id="11553at10239"/>
<dbReference type="KEGG" id="vg:18938168"/>
<proteinExistence type="predicted"/>
<evidence type="ECO:0000313" key="1">
    <source>
        <dbReference type="EMBL" id="AHL67509.1"/>
    </source>
</evidence>
<gene>
    <name evidence="1" type="ORF">AMIV_007</name>
</gene>
<dbReference type="RefSeq" id="YP_009021093.1">
    <property type="nucleotide sequence ID" value="NC_023848.1"/>
</dbReference>
<dbReference type="EMBL" id="KF938901">
    <property type="protein sequence ID" value="AHL67509.1"/>
    <property type="molecule type" value="Genomic_DNA"/>
</dbReference>
<name>W8QEY4_9VIRU</name>
<sequence length="98" mass="11656">MSKKSQYQKIDLEGIDRKKIKQDHGIETLEKIRISDEIKHSKDLWTYPKSGASNVRCFWDHHLFEGRAVFCPINYKPRQVAKIENNYIIKENIHAMKK</sequence>